<dbReference type="WBParaSite" id="nRc.2.0.1.t08605-RA">
    <property type="protein sequence ID" value="nRc.2.0.1.t08605-RA"/>
    <property type="gene ID" value="nRc.2.0.1.g08605"/>
</dbReference>
<evidence type="ECO:0000256" key="4">
    <source>
        <dbReference type="ARBA" id="ARBA00022759"/>
    </source>
</evidence>
<dbReference type="SUPFAM" id="SSF56672">
    <property type="entry name" value="DNA/RNA polymerases"/>
    <property type="match status" value="1"/>
</dbReference>
<evidence type="ECO:0000256" key="1">
    <source>
        <dbReference type="ARBA" id="ARBA00022679"/>
    </source>
</evidence>
<dbReference type="GO" id="GO:0016787">
    <property type="term" value="F:hydrolase activity"/>
    <property type="evidence" value="ECO:0007669"/>
    <property type="project" value="UniProtKB-KW"/>
</dbReference>
<reference evidence="9" key="1">
    <citation type="submission" date="2022-11" db="UniProtKB">
        <authorList>
            <consortium name="WormBaseParasite"/>
        </authorList>
    </citation>
    <scope>IDENTIFICATION</scope>
</reference>
<keyword evidence="5" id="KW-0378">Hydrolase</keyword>
<evidence type="ECO:0000256" key="3">
    <source>
        <dbReference type="ARBA" id="ARBA00022722"/>
    </source>
</evidence>
<evidence type="ECO:0000313" key="8">
    <source>
        <dbReference type="Proteomes" id="UP000887565"/>
    </source>
</evidence>
<accession>A0A915I443</accession>
<dbReference type="InterPro" id="IPR041373">
    <property type="entry name" value="RT_RNaseH"/>
</dbReference>
<organism evidence="8 9">
    <name type="scientific">Romanomermis culicivorax</name>
    <name type="common">Nematode worm</name>
    <dbReference type="NCBI Taxonomy" id="13658"/>
    <lineage>
        <taxon>Eukaryota</taxon>
        <taxon>Metazoa</taxon>
        <taxon>Ecdysozoa</taxon>
        <taxon>Nematoda</taxon>
        <taxon>Enoplea</taxon>
        <taxon>Dorylaimia</taxon>
        <taxon>Mermithida</taxon>
        <taxon>Mermithoidea</taxon>
        <taxon>Mermithidae</taxon>
        <taxon>Romanomermis</taxon>
    </lineage>
</organism>
<keyword evidence="3" id="KW-0540">Nuclease</keyword>
<evidence type="ECO:0000256" key="6">
    <source>
        <dbReference type="ARBA" id="ARBA00022918"/>
    </source>
</evidence>
<evidence type="ECO:0000259" key="7">
    <source>
        <dbReference type="Pfam" id="PF17917"/>
    </source>
</evidence>
<name>A0A915I443_ROMCU</name>
<evidence type="ECO:0000256" key="2">
    <source>
        <dbReference type="ARBA" id="ARBA00022695"/>
    </source>
</evidence>
<protein>
    <submittedName>
        <fullName evidence="9">Reverse transcriptase RNase H-like domain-containing protein</fullName>
    </submittedName>
</protein>
<dbReference type="Proteomes" id="UP000887565">
    <property type="component" value="Unplaced"/>
</dbReference>
<dbReference type="GO" id="GO:0003964">
    <property type="term" value="F:RNA-directed DNA polymerase activity"/>
    <property type="evidence" value="ECO:0007669"/>
    <property type="project" value="UniProtKB-KW"/>
</dbReference>
<dbReference type="InterPro" id="IPR043502">
    <property type="entry name" value="DNA/RNA_pol_sf"/>
</dbReference>
<keyword evidence="4" id="KW-0255">Endonuclease</keyword>
<keyword evidence="1" id="KW-0808">Transferase</keyword>
<dbReference type="GO" id="GO:0004519">
    <property type="term" value="F:endonuclease activity"/>
    <property type="evidence" value="ECO:0007669"/>
    <property type="project" value="UniProtKB-KW"/>
</dbReference>
<sequence length="144" mass="16348">MYRHYVYGQKVIVCTDHKPPERLKDEKHQNSRLQCFAINLQDYDYNIEYVKGKDKACTDFLPRKDDPEKPPIQNTEDLTAEIFRKNFRPAGALSDADLTVPDILLAAASPPIEIDADVNTVTRAMTRKTISQPTLLDSIPLATD</sequence>
<evidence type="ECO:0000313" key="9">
    <source>
        <dbReference type="WBParaSite" id="nRc.2.0.1.t08605-RA"/>
    </source>
</evidence>
<dbReference type="AlphaFoldDB" id="A0A915I443"/>
<evidence type="ECO:0000256" key="5">
    <source>
        <dbReference type="ARBA" id="ARBA00022801"/>
    </source>
</evidence>
<feature type="domain" description="Reverse transcriptase RNase H-like" evidence="7">
    <location>
        <begin position="2"/>
        <end position="43"/>
    </location>
</feature>
<keyword evidence="6" id="KW-0695">RNA-directed DNA polymerase</keyword>
<dbReference type="Pfam" id="PF17917">
    <property type="entry name" value="RT_RNaseH"/>
    <property type="match status" value="1"/>
</dbReference>
<proteinExistence type="predicted"/>
<keyword evidence="8" id="KW-1185">Reference proteome</keyword>
<keyword evidence="2" id="KW-0548">Nucleotidyltransferase</keyword>